<keyword evidence="3 6" id="KW-0694">RNA-binding</keyword>
<dbReference type="NCBIfam" id="NF004364">
    <property type="entry name" value="PRK05738.2-5"/>
    <property type="match status" value="1"/>
</dbReference>
<dbReference type="AlphaFoldDB" id="A0A0E4GA60"/>
<organism evidence="9 10">
    <name type="scientific">Syntrophomonas zehnderi OL-4</name>
    <dbReference type="NCBI Taxonomy" id="690567"/>
    <lineage>
        <taxon>Bacteria</taxon>
        <taxon>Bacillati</taxon>
        <taxon>Bacillota</taxon>
        <taxon>Clostridia</taxon>
        <taxon>Eubacteriales</taxon>
        <taxon>Syntrophomonadaceae</taxon>
        <taxon>Syntrophomonas</taxon>
    </lineage>
</organism>
<evidence type="ECO:0000313" key="9">
    <source>
        <dbReference type="EMBL" id="CFX36488.1"/>
    </source>
</evidence>
<evidence type="ECO:0000256" key="7">
    <source>
        <dbReference type="RuleBase" id="RU003934"/>
    </source>
</evidence>
<dbReference type="SUPFAM" id="SSF54189">
    <property type="entry name" value="Ribosomal proteins S24e, L23 and L15e"/>
    <property type="match status" value="1"/>
</dbReference>
<dbReference type="Gene3D" id="3.30.70.330">
    <property type="match status" value="1"/>
</dbReference>
<dbReference type="PANTHER" id="PTHR11620">
    <property type="entry name" value="60S RIBOSOMAL PROTEIN L23A"/>
    <property type="match status" value="1"/>
</dbReference>
<dbReference type="InterPro" id="IPR012678">
    <property type="entry name" value="Ribosomal_uL23/eL15/eS24_sf"/>
</dbReference>
<dbReference type="NCBIfam" id="NF004359">
    <property type="entry name" value="PRK05738.1-3"/>
    <property type="match status" value="1"/>
</dbReference>
<dbReference type="Pfam" id="PF00276">
    <property type="entry name" value="Ribosomal_L23"/>
    <property type="match status" value="1"/>
</dbReference>
<dbReference type="EMBL" id="CGIH01000004">
    <property type="protein sequence ID" value="CFX04330.1"/>
    <property type="molecule type" value="Genomic_DNA"/>
</dbReference>
<dbReference type="GO" id="GO:0005840">
    <property type="term" value="C:ribosome"/>
    <property type="evidence" value="ECO:0007669"/>
    <property type="project" value="UniProtKB-KW"/>
</dbReference>
<dbReference type="HAMAP" id="MF_01369_B">
    <property type="entry name" value="Ribosomal_uL23_B"/>
    <property type="match status" value="1"/>
</dbReference>
<evidence type="ECO:0000256" key="3">
    <source>
        <dbReference type="ARBA" id="ARBA00022884"/>
    </source>
</evidence>
<sequence length="95" mass="11152">MRDYRDIIIKPVVTEKSMDLLADNKYTFIVDKKANKTEIKNAVENIFKVRVEQVYTMNVKGKPKRMGRFEGKRPDRKKAIVTLKPGYKIKLFEGM</sequence>
<evidence type="ECO:0000256" key="6">
    <source>
        <dbReference type="HAMAP-Rule" id="MF_01369"/>
    </source>
</evidence>
<dbReference type="OrthoDB" id="9793353at2"/>
<comment type="similarity">
    <text evidence="1 6 7">Belongs to the universal ribosomal protein uL23 family.</text>
</comment>
<keyword evidence="5 6" id="KW-0687">Ribonucleoprotein</keyword>
<keyword evidence="4 6" id="KW-0689">Ribosomal protein</keyword>
<evidence type="ECO:0000256" key="2">
    <source>
        <dbReference type="ARBA" id="ARBA00022730"/>
    </source>
</evidence>
<dbReference type="GO" id="GO:1990904">
    <property type="term" value="C:ribonucleoprotein complex"/>
    <property type="evidence" value="ECO:0007669"/>
    <property type="project" value="UniProtKB-KW"/>
</dbReference>
<dbReference type="GO" id="GO:0003735">
    <property type="term" value="F:structural constituent of ribosome"/>
    <property type="evidence" value="ECO:0007669"/>
    <property type="project" value="InterPro"/>
</dbReference>
<gene>
    <name evidence="6" type="primary">rplW</name>
    <name evidence="9" type="ORF">1095</name>
    <name evidence="8" type="ORF">296</name>
</gene>
<dbReference type="EMBL" id="CGIH01000018">
    <property type="protein sequence ID" value="CFX36488.1"/>
    <property type="molecule type" value="Genomic_DNA"/>
</dbReference>
<dbReference type="NCBIfam" id="NF004366">
    <property type="entry name" value="PRK05738.3-2"/>
    <property type="match status" value="1"/>
</dbReference>
<dbReference type="InterPro" id="IPR013025">
    <property type="entry name" value="Ribosomal_uL23-like"/>
</dbReference>
<reference evidence="9 10" key="1">
    <citation type="submission" date="2015-03" db="EMBL/GenBank/DDBJ databases">
        <authorList>
            <person name="Strepis Nikolaos"/>
        </authorList>
    </citation>
    <scope>NUCLEOTIDE SEQUENCE [LARGE SCALE GENOMIC DNA]</scope>
    <source>
        <strain evidence="9 10">OL-4</strain>
    </source>
</reference>
<evidence type="ECO:0000256" key="4">
    <source>
        <dbReference type="ARBA" id="ARBA00022980"/>
    </source>
</evidence>
<dbReference type="PROSITE" id="PS00050">
    <property type="entry name" value="RIBOSOMAL_L23"/>
    <property type="match status" value="1"/>
</dbReference>
<accession>A0A0E4GA60</accession>
<comment type="subunit">
    <text evidence="6">Part of the 50S ribosomal subunit. Contacts protein L29, and trigger factor when it is bound to the ribosome.</text>
</comment>
<dbReference type="Proteomes" id="UP000045545">
    <property type="component" value="Unassembled WGS sequence"/>
</dbReference>
<dbReference type="NCBIfam" id="NF004363">
    <property type="entry name" value="PRK05738.2-4"/>
    <property type="match status" value="1"/>
</dbReference>
<dbReference type="GO" id="GO:0006412">
    <property type="term" value="P:translation"/>
    <property type="evidence" value="ECO:0007669"/>
    <property type="project" value="UniProtKB-UniRule"/>
</dbReference>
<comment type="function">
    <text evidence="6">One of the early assembly proteins it binds 23S rRNA. One of the proteins that surrounds the polypeptide exit tunnel on the outside of the ribosome. Forms the main docking site for trigger factor binding to the ribosome.</text>
</comment>
<dbReference type="STRING" id="690567.1095"/>
<dbReference type="RefSeq" id="WP_046494967.1">
    <property type="nucleotide sequence ID" value="NZ_CGIH01000004.1"/>
</dbReference>
<dbReference type="InterPro" id="IPR012677">
    <property type="entry name" value="Nucleotide-bd_a/b_plait_sf"/>
</dbReference>
<keyword evidence="10" id="KW-1185">Reference proteome</keyword>
<dbReference type="GO" id="GO:0019843">
    <property type="term" value="F:rRNA binding"/>
    <property type="evidence" value="ECO:0007669"/>
    <property type="project" value="UniProtKB-UniRule"/>
</dbReference>
<keyword evidence="2 6" id="KW-0699">rRNA-binding</keyword>
<name>A0A0E4GA60_9FIRM</name>
<evidence type="ECO:0000256" key="1">
    <source>
        <dbReference type="ARBA" id="ARBA00006700"/>
    </source>
</evidence>
<dbReference type="InterPro" id="IPR001014">
    <property type="entry name" value="Ribosomal_uL23_CS"/>
</dbReference>
<dbReference type="FunFam" id="3.30.70.330:FF:000001">
    <property type="entry name" value="50S ribosomal protein L23"/>
    <property type="match status" value="1"/>
</dbReference>
<proteinExistence type="inferred from homology"/>
<protein>
    <recommendedName>
        <fullName evidence="6">Large ribosomal subunit protein uL23</fullName>
    </recommendedName>
</protein>
<evidence type="ECO:0000313" key="10">
    <source>
        <dbReference type="Proteomes" id="UP000045545"/>
    </source>
</evidence>
<evidence type="ECO:0000313" key="8">
    <source>
        <dbReference type="EMBL" id="CFX04330.1"/>
    </source>
</evidence>
<evidence type="ECO:0000256" key="5">
    <source>
        <dbReference type="ARBA" id="ARBA00023274"/>
    </source>
</evidence>